<organism evidence="2 3">
    <name type="scientific">Hydnum rufescens UP504</name>
    <dbReference type="NCBI Taxonomy" id="1448309"/>
    <lineage>
        <taxon>Eukaryota</taxon>
        <taxon>Fungi</taxon>
        <taxon>Dikarya</taxon>
        <taxon>Basidiomycota</taxon>
        <taxon>Agaricomycotina</taxon>
        <taxon>Agaricomycetes</taxon>
        <taxon>Cantharellales</taxon>
        <taxon>Hydnaceae</taxon>
        <taxon>Hydnum</taxon>
    </lineage>
</organism>
<reference evidence="2" key="1">
    <citation type="journal article" date="2020" name="Nat. Commun.">
        <title>Large-scale genome sequencing of mycorrhizal fungi provides insights into the early evolution of symbiotic traits.</title>
        <authorList>
            <person name="Miyauchi S."/>
            <person name="Kiss E."/>
            <person name="Kuo A."/>
            <person name="Drula E."/>
            <person name="Kohler A."/>
            <person name="Sanchez-Garcia M."/>
            <person name="Morin E."/>
            <person name="Andreopoulos B."/>
            <person name="Barry K.W."/>
            <person name="Bonito G."/>
            <person name="Buee M."/>
            <person name="Carver A."/>
            <person name="Chen C."/>
            <person name="Cichocki N."/>
            <person name="Clum A."/>
            <person name="Culley D."/>
            <person name="Crous P.W."/>
            <person name="Fauchery L."/>
            <person name="Girlanda M."/>
            <person name="Hayes R.D."/>
            <person name="Keri Z."/>
            <person name="LaButti K."/>
            <person name="Lipzen A."/>
            <person name="Lombard V."/>
            <person name="Magnuson J."/>
            <person name="Maillard F."/>
            <person name="Murat C."/>
            <person name="Nolan M."/>
            <person name="Ohm R.A."/>
            <person name="Pangilinan J."/>
            <person name="Pereira M.F."/>
            <person name="Perotto S."/>
            <person name="Peter M."/>
            <person name="Pfister S."/>
            <person name="Riley R."/>
            <person name="Sitrit Y."/>
            <person name="Stielow J.B."/>
            <person name="Szollosi G."/>
            <person name="Zifcakova L."/>
            <person name="Stursova M."/>
            <person name="Spatafora J.W."/>
            <person name="Tedersoo L."/>
            <person name="Vaario L.M."/>
            <person name="Yamada A."/>
            <person name="Yan M."/>
            <person name="Wang P."/>
            <person name="Xu J."/>
            <person name="Bruns T."/>
            <person name="Baldrian P."/>
            <person name="Vilgalys R."/>
            <person name="Dunand C."/>
            <person name="Henrissat B."/>
            <person name="Grigoriev I.V."/>
            <person name="Hibbett D."/>
            <person name="Nagy L.G."/>
            <person name="Martin F.M."/>
        </authorList>
    </citation>
    <scope>NUCLEOTIDE SEQUENCE</scope>
    <source>
        <strain evidence="2">UP504</strain>
    </source>
</reference>
<feature type="region of interest" description="Disordered" evidence="1">
    <location>
        <begin position="245"/>
        <end position="309"/>
    </location>
</feature>
<evidence type="ECO:0000313" key="3">
    <source>
        <dbReference type="Proteomes" id="UP000886523"/>
    </source>
</evidence>
<sequence>MVAHTRLGGGCVVPSTSSSGLGGLVTGHFKGKGGRGLAVHRWAGRLDWSRVSVGYHTPTEVAGVWFIWGPWGLASCVPVPGFRLEPKKSSPRAALWGCSALSLHRTTTRGSGCVVWPGFTPQFGGFRSALILIHRTNEAPRVTQPTNSTPKPNQTQAPAHQSSPPGQNHDARPQETQDGTTTTCLNGLCGSFLVKPPGQANPDEPQYAQHPSPEPCPRTRTIGADDIAYHTPACGGAVWVITLPSPARKPPHKKRDVPQHLQPTTRNPIQEPAPRRKKRVGTHPFGRCVGNSRYSSEPASPNQSHDPAD</sequence>
<gene>
    <name evidence="2" type="ORF">BS47DRAFT_1369585</name>
</gene>
<feature type="region of interest" description="Disordered" evidence="1">
    <location>
        <begin position="138"/>
        <end position="182"/>
    </location>
</feature>
<feature type="compositionally biased region" description="Polar residues" evidence="1">
    <location>
        <begin position="292"/>
        <end position="309"/>
    </location>
</feature>
<protein>
    <submittedName>
        <fullName evidence="2">Uncharacterized protein</fullName>
    </submittedName>
</protein>
<dbReference type="Proteomes" id="UP000886523">
    <property type="component" value="Unassembled WGS sequence"/>
</dbReference>
<feature type="compositionally biased region" description="Polar residues" evidence="1">
    <location>
        <begin position="143"/>
        <end position="166"/>
    </location>
</feature>
<feature type="region of interest" description="Disordered" evidence="1">
    <location>
        <begin position="195"/>
        <end position="222"/>
    </location>
</feature>
<comment type="caution">
    <text evidence="2">The sequence shown here is derived from an EMBL/GenBank/DDBJ whole genome shotgun (WGS) entry which is preliminary data.</text>
</comment>
<dbReference type="EMBL" id="MU129374">
    <property type="protein sequence ID" value="KAF9503358.1"/>
    <property type="molecule type" value="Genomic_DNA"/>
</dbReference>
<name>A0A9P6ACE4_9AGAM</name>
<proteinExistence type="predicted"/>
<evidence type="ECO:0000313" key="2">
    <source>
        <dbReference type="EMBL" id="KAF9503358.1"/>
    </source>
</evidence>
<dbReference type="AlphaFoldDB" id="A0A9P6ACE4"/>
<evidence type="ECO:0000256" key="1">
    <source>
        <dbReference type="SAM" id="MobiDB-lite"/>
    </source>
</evidence>
<accession>A0A9P6ACE4</accession>
<keyword evidence="3" id="KW-1185">Reference proteome</keyword>